<dbReference type="EMBL" id="KB021027">
    <property type="protein sequence ID" value="ELA26805.1"/>
    <property type="molecule type" value="Genomic_DNA"/>
</dbReference>
<dbReference type="EMBL" id="ANPB02000003">
    <property type="protein sequence ID" value="KAF4485884.1"/>
    <property type="molecule type" value="Genomic_DNA"/>
</dbReference>
<accession>L2FKU2</accession>
<keyword evidence="1" id="KW-0175">Coiled coil</keyword>
<gene>
    <name evidence="2" type="ORF">CGGC5_12237</name>
    <name evidence="3" type="ORF">CGGC5_v005114</name>
</gene>
<evidence type="ECO:0000313" key="3">
    <source>
        <dbReference type="EMBL" id="KAF4485884.1"/>
    </source>
</evidence>
<evidence type="ECO:0000313" key="4">
    <source>
        <dbReference type="Proteomes" id="UP000011096"/>
    </source>
</evidence>
<sequence>MKSKGSQILRFNNTQQSAIDLLWEVAGLPPVVLQVQKEMVEQGLDVVHTTAGVALNHGLADLRAEFEKEIESWVERQEKARLEQNEVLRQVLEKKEAEKKAFVRELMDKQAALRAENREGRRRQEQEFTDQYIRMEREKKTLNDRIQLLEKQSQLEQDATRTRMDQVMEDFNKVMAQLKDEKAGASQNSAKVASLEKEKMEVEAMGLKWKAEMDRLTQEMQRLQEQQKLSSASEKAYLDSRILQLQAQKTSSTSSFWASLTSLTQLGEFVLKLLEEVA</sequence>
<reference evidence="3 4" key="2">
    <citation type="submission" date="2012-08" db="EMBL/GenBank/DDBJ databases">
        <authorList>
            <person name="Gan P.H.P."/>
            <person name="Ikeda K."/>
            <person name="Irieda H."/>
            <person name="Narusaka M."/>
            <person name="O'Connell R.J."/>
            <person name="Narusaka Y."/>
            <person name="Takano Y."/>
            <person name="Kubo Y."/>
            <person name="Shirasu K."/>
        </authorList>
    </citation>
    <scope>NUCLEOTIDE SEQUENCE [LARGE SCALE GENOMIC DNA]</scope>
    <source>
        <strain evidence="3 4">Nara gc5</strain>
    </source>
</reference>
<protein>
    <submittedName>
        <fullName evidence="2">Uncharacterized protein</fullName>
    </submittedName>
</protein>
<keyword evidence="4" id="KW-1185">Reference proteome</keyword>
<evidence type="ECO:0000313" key="2">
    <source>
        <dbReference type="EMBL" id="ELA26805.1"/>
    </source>
</evidence>
<evidence type="ECO:0000256" key="1">
    <source>
        <dbReference type="SAM" id="Coils"/>
    </source>
</evidence>
<reference evidence="2" key="1">
    <citation type="submission" date="2012-08" db="EMBL/GenBank/DDBJ databases">
        <title>Genome analysis of Colletotrichum orbiculare and Colletotrichum fructicola.</title>
        <authorList>
            <person name="Gan P.H.P."/>
            <person name="Ikeda K."/>
            <person name="Irieda H."/>
            <person name="Narusaka M."/>
            <person name="O'Connell R.J."/>
            <person name="Narusaka Y."/>
            <person name="Takano Y."/>
            <person name="Kubo Y."/>
            <person name="Shirasu K."/>
        </authorList>
    </citation>
    <scope>NUCLEOTIDE SEQUENCE</scope>
    <source>
        <strain evidence="2">Nara gc5</strain>
    </source>
</reference>
<dbReference type="HOGENOM" id="CLU_1001193_0_0_1"/>
<dbReference type="AlphaFoldDB" id="L2FKU2"/>
<organism evidence="2">
    <name type="scientific">Colletotrichum fructicola (strain Nara gc5)</name>
    <name type="common">Anthracnose fungus</name>
    <name type="synonym">Colletotrichum gloeosporioides (strain Nara gc5)</name>
    <dbReference type="NCBI Taxonomy" id="1213859"/>
    <lineage>
        <taxon>Eukaryota</taxon>
        <taxon>Fungi</taxon>
        <taxon>Dikarya</taxon>
        <taxon>Ascomycota</taxon>
        <taxon>Pezizomycotina</taxon>
        <taxon>Sordariomycetes</taxon>
        <taxon>Hypocreomycetidae</taxon>
        <taxon>Glomerellales</taxon>
        <taxon>Glomerellaceae</taxon>
        <taxon>Colletotrichum</taxon>
        <taxon>Colletotrichum gloeosporioides species complex</taxon>
    </lineage>
</organism>
<dbReference type="OrthoDB" id="8954335at2759"/>
<feature type="coiled-coil region" evidence="1">
    <location>
        <begin position="63"/>
        <end position="233"/>
    </location>
</feature>
<dbReference type="InParanoid" id="L2FKU2"/>
<dbReference type="Proteomes" id="UP000011096">
    <property type="component" value="Unassembled WGS sequence"/>
</dbReference>
<proteinExistence type="predicted"/>
<reference evidence="3 4" key="3">
    <citation type="submission" date="2020-04" db="EMBL/GenBank/DDBJ databases">
        <title>Genome sequencing and assembly of multiple isolates from the Colletotrichum gloeosporioides species complex.</title>
        <authorList>
            <person name="Gan P."/>
            <person name="Shirasu K."/>
        </authorList>
    </citation>
    <scope>NUCLEOTIDE SEQUENCE [LARGE SCALE GENOMIC DNA]</scope>
    <source>
        <strain evidence="3 4">Nara gc5</strain>
    </source>
</reference>
<name>L2FKU2_COLFN</name>